<dbReference type="GeneID" id="90076405"/>
<comment type="caution">
    <text evidence="3">The sequence shown here is derived from an EMBL/GenBank/DDBJ whole genome shotgun (WGS) entry which is preliminary data.</text>
</comment>
<reference evidence="3 4" key="1">
    <citation type="journal article" date="2023" name="Elife">
        <title>Identification of key yeast species and microbe-microbe interactions impacting larval growth of Drosophila in the wild.</title>
        <authorList>
            <person name="Mure A."/>
            <person name="Sugiura Y."/>
            <person name="Maeda R."/>
            <person name="Honda K."/>
            <person name="Sakurai N."/>
            <person name="Takahashi Y."/>
            <person name="Watada M."/>
            <person name="Katoh T."/>
            <person name="Gotoh A."/>
            <person name="Gotoh Y."/>
            <person name="Taniguchi I."/>
            <person name="Nakamura K."/>
            <person name="Hayashi T."/>
            <person name="Katayama T."/>
            <person name="Uemura T."/>
            <person name="Hattori Y."/>
        </authorList>
    </citation>
    <scope>NUCLEOTIDE SEQUENCE [LARGE SCALE GENOMIC DNA]</scope>
    <source>
        <strain evidence="3 4">SC-9</strain>
    </source>
</reference>
<organism evidence="3 4">
    <name type="scientific">Saccharomycopsis crataegensis</name>
    <dbReference type="NCBI Taxonomy" id="43959"/>
    <lineage>
        <taxon>Eukaryota</taxon>
        <taxon>Fungi</taxon>
        <taxon>Dikarya</taxon>
        <taxon>Ascomycota</taxon>
        <taxon>Saccharomycotina</taxon>
        <taxon>Saccharomycetes</taxon>
        <taxon>Saccharomycopsidaceae</taxon>
        <taxon>Saccharomycopsis</taxon>
    </lineage>
</organism>
<dbReference type="Pfam" id="PF02179">
    <property type="entry name" value="BAG"/>
    <property type="match status" value="1"/>
</dbReference>
<feature type="region of interest" description="Disordered" evidence="1">
    <location>
        <begin position="69"/>
        <end position="97"/>
    </location>
</feature>
<dbReference type="SMART" id="SM00264">
    <property type="entry name" value="BAG"/>
    <property type="match status" value="1"/>
</dbReference>
<dbReference type="InterPro" id="IPR036533">
    <property type="entry name" value="BAG_dom_sf"/>
</dbReference>
<dbReference type="Proteomes" id="UP001360560">
    <property type="component" value="Unassembled WGS sequence"/>
</dbReference>
<name>A0AAV5QV19_9ASCO</name>
<proteinExistence type="predicted"/>
<evidence type="ECO:0000313" key="3">
    <source>
        <dbReference type="EMBL" id="GMM38417.1"/>
    </source>
</evidence>
<feature type="compositionally biased region" description="Basic residues" evidence="1">
    <location>
        <begin position="76"/>
        <end position="96"/>
    </location>
</feature>
<feature type="domain" description="BAG" evidence="2">
    <location>
        <begin position="153"/>
        <end position="205"/>
    </location>
</feature>
<protein>
    <recommendedName>
        <fullName evidence="2">BAG domain-containing protein</fullName>
    </recommendedName>
</protein>
<dbReference type="EMBL" id="BTFZ01000020">
    <property type="protein sequence ID" value="GMM38417.1"/>
    <property type="molecule type" value="Genomic_DNA"/>
</dbReference>
<sequence length="210" mass="24155">MSPTIANLQTQIIDSLQHIHSQAQDKIVHNDILQKILTPEQLNTFTSPPYFIGMLVSLSSIIYWLSSSGKSDATKRGGKKNSKSKKKAKKNKKSKKPVIVETPEQKFSRVLQGILTKVETELSVKVDEFEDALKKYKESKCEAGEQDPKAKDQLNYSYLYLEETLLKELMKLDELEHNGDEELRLQRKKAINYVQGLHKKIDLLKKEYFD</sequence>
<accession>A0AAV5QV19</accession>
<evidence type="ECO:0000256" key="1">
    <source>
        <dbReference type="SAM" id="MobiDB-lite"/>
    </source>
</evidence>
<gene>
    <name evidence="3" type="ORF">DASC09_057560</name>
</gene>
<dbReference type="Gene3D" id="1.20.58.120">
    <property type="entry name" value="BAG domain"/>
    <property type="match status" value="1"/>
</dbReference>
<dbReference type="AlphaFoldDB" id="A0AAV5QV19"/>
<evidence type="ECO:0000259" key="2">
    <source>
        <dbReference type="PROSITE" id="PS51035"/>
    </source>
</evidence>
<dbReference type="InterPro" id="IPR003103">
    <property type="entry name" value="BAG_domain"/>
</dbReference>
<dbReference type="RefSeq" id="XP_064855412.1">
    <property type="nucleotide sequence ID" value="XM_064999340.1"/>
</dbReference>
<dbReference type="GO" id="GO:0051087">
    <property type="term" value="F:protein-folding chaperone binding"/>
    <property type="evidence" value="ECO:0007669"/>
    <property type="project" value="InterPro"/>
</dbReference>
<evidence type="ECO:0000313" key="4">
    <source>
        <dbReference type="Proteomes" id="UP001360560"/>
    </source>
</evidence>
<keyword evidence="4" id="KW-1185">Reference proteome</keyword>
<dbReference type="PROSITE" id="PS51035">
    <property type="entry name" value="BAG"/>
    <property type="match status" value="1"/>
</dbReference>
<dbReference type="SUPFAM" id="SSF63491">
    <property type="entry name" value="BAG domain"/>
    <property type="match status" value="1"/>
</dbReference>